<feature type="compositionally biased region" description="Low complexity" evidence="2">
    <location>
        <begin position="458"/>
        <end position="469"/>
    </location>
</feature>
<dbReference type="GO" id="GO:0051496">
    <property type="term" value="P:positive regulation of stress fiber assembly"/>
    <property type="evidence" value="ECO:0007669"/>
    <property type="project" value="UniProtKB-ARBA"/>
</dbReference>
<evidence type="ECO:0000259" key="3">
    <source>
        <dbReference type="PROSITE" id="PS50010"/>
    </source>
</evidence>
<evidence type="ECO:0000256" key="2">
    <source>
        <dbReference type="SAM" id="MobiDB-lite"/>
    </source>
</evidence>
<keyword evidence="1" id="KW-0344">Guanine-nucleotide releasing factor</keyword>
<evidence type="ECO:0000313" key="5">
    <source>
        <dbReference type="Proteomes" id="UP000019118"/>
    </source>
</evidence>
<evidence type="ECO:0000256" key="1">
    <source>
        <dbReference type="ARBA" id="ARBA00022658"/>
    </source>
</evidence>
<dbReference type="Pfam" id="PF19056">
    <property type="entry name" value="WD40_2"/>
    <property type="match status" value="1"/>
</dbReference>
<feature type="region of interest" description="Disordered" evidence="2">
    <location>
        <begin position="1110"/>
        <end position="1136"/>
    </location>
</feature>
<feature type="region of interest" description="Disordered" evidence="2">
    <location>
        <begin position="355"/>
        <end position="481"/>
    </location>
</feature>
<dbReference type="InterPro" id="IPR035899">
    <property type="entry name" value="DBL_dom_sf"/>
</dbReference>
<dbReference type="RefSeq" id="XP_019765392.1">
    <property type="nucleotide sequence ID" value="XM_019909833.2"/>
</dbReference>
<protein>
    <recommendedName>
        <fullName evidence="3">DH domain-containing protein</fullName>
    </recommendedName>
</protein>
<feature type="compositionally biased region" description="Polar residues" evidence="2">
    <location>
        <begin position="378"/>
        <end position="387"/>
    </location>
</feature>
<dbReference type="Pfam" id="PF19057">
    <property type="entry name" value="PH_19"/>
    <property type="match status" value="1"/>
</dbReference>
<proteinExistence type="predicted"/>
<dbReference type="SMART" id="SM00325">
    <property type="entry name" value="RhoGEF"/>
    <property type="match status" value="1"/>
</dbReference>
<dbReference type="InterPro" id="IPR011047">
    <property type="entry name" value="Quinoprotein_ADH-like_sf"/>
</dbReference>
<dbReference type="InterPro" id="IPR000219">
    <property type="entry name" value="DH_dom"/>
</dbReference>
<dbReference type="SUPFAM" id="SSF50998">
    <property type="entry name" value="Quinoprotein alcohol dehydrogenase-like"/>
    <property type="match status" value="1"/>
</dbReference>
<feature type="compositionally biased region" description="Low complexity" evidence="2">
    <location>
        <begin position="418"/>
        <end position="430"/>
    </location>
</feature>
<dbReference type="Gene3D" id="2.130.10.10">
    <property type="entry name" value="YVTN repeat-like/Quinoprotein amine dehydrogenase"/>
    <property type="match status" value="1"/>
</dbReference>
<dbReference type="Gene3D" id="1.20.900.10">
    <property type="entry name" value="Dbl homology (DH) domain"/>
    <property type="match status" value="1"/>
</dbReference>
<dbReference type="InterPro" id="IPR015943">
    <property type="entry name" value="WD40/YVTN_repeat-like_dom_sf"/>
</dbReference>
<dbReference type="GeneID" id="109541107"/>
<organism evidence="4 5">
    <name type="scientific">Dendroctonus ponderosae</name>
    <name type="common">Mountain pine beetle</name>
    <dbReference type="NCBI Taxonomy" id="77166"/>
    <lineage>
        <taxon>Eukaryota</taxon>
        <taxon>Metazoa</taxon>
        <taxon>Ecdysozoa</taxon>
        <taxon>Arthropoda</taxon>
        <taxon>Hexapoda</taxon>
        <taxon>Insecta</taxon>
        <taxon>Pterygota</taxon>
        <taxon>Neoptera</taxon>
        <taxon>Endopterygota</taxon>
        <taxon>Coleoptera</taxon>
        <taxon>Polyphaga</taxon>
        <taxon>Cucujiformia</taxon>
        <taxon>Curculionidae</taxon>
        <taxon>Scolytinae</taxon>
        <taxon>Dendroctonus</taxon>
    </lineage>
</organism>
<dbReference type="GO" id="GO:0030036">
    <property type="term" value="P:actin cytoskeleton organization"/>
    <property type="evidence" value="ECO:0007669"/>
    <property type="project" value="TreeGrafter"/>
</dbReference>
<dbReference type="InterPro" id="IPR011993">
    <property type="entry name" value="PH-like_dom_sf"/>
</dbReference>
<evidence type="ECO:0000313" key="4">
    <source>
        <dbReference type="EnsemblMetazoa" id="XP_019765392.1"/>
    </source>
</evidence>
<feature type="compositionally biased region" description="Low complexity" evidence="2">
    <location>
        <begin position="388"/>
        <end position="404"/>
    </location>
</feature>
<dbReference type="PROSITE" id="PS50010">
    <property type="entry name" value="DH_2"/>
    <property type="match status" value="1"/>
</dbReference>
<reference evidence="5" key="1">
    <citation type="journal article" date="2013" name="Genome Biol.">
        <title>Draft genome of the mountain pine beetle, Dendroctonus ponderosae Hopkins, a major forest pest.</title>
        <authorList>
            <person name="Keeling C.I."/>
            <person name="Yuen M.M."/>
            <person name="Liao N.Y."/>
            <person name="Docking T.R."/>
            <person name="Chan S.K."/>
            <person name="Taylor G.A."/>
            <person name="Palmquist D.L."/>
            <person name="Jackman S.D."/>
            <person name="Nguyen A."/>
            <person name="Li M."/>
            <person name="Henderson H."/>
            <person name="Janes J.K."/>
            <person name="Zhao Y."/>
            <person name="Pandoh P."/>
            <person name="Moore R."/>
            <person name="Sperling F.A."/>
            <person name="Huber D.P."/>
            <person name="Birol I."/>
            <person name="Jones S.J."/>
            <person name="Bohlmann J."/>
        </authorList>
    </citation>
    <scope>NUCLEOTIDE SEQUENCE</scope>
</reference>
<feature type="region of interest" description="Disordered" evidence="2">
    <location>
        <begin position="283"/>
        <end position="320"/>
    </location>
</feature>
<sequence>MSSPWQEGCLARCQDCANACPHFPGLSHEEPYKRFMTIGPVRYGMRVGAVSPPPPGAGPRYRSRTCCWPAAPHDTTSRIPLLPVAASPINSLDIISCANRSEDAATSEQTQTVRDHVLYPGGCLLNKRCALVYSRLVDAEPKDEIATLDRLPRFRFGGNRAEKRGSDKFRELTERLKRSAAFAPVPPPRRHTRATPPPPEPPLLAQRAPLPLRSASFSQVDYCPDDNKYVRRNNHQDSTDTSHNTLPRPKNLPKGKQDAFTSTSPVVEHLEQFSRLAPSKDIPEVQIISESPEKTLVRPPQDSVGSSSIQDRRRDNSRKREGIYLSQWPAEYYSNDVGSILPKYEAEDIVGTCEETNSNQESSIIGSSLQEEPDSPHDTGTSLEWLTSNSHYSNTLNNNNNRQSCQSPDQKDSLKVALSRSNSLLRSDSLSEGEPESTERRFDQLSLVPSDVSDCESRLSASTDPSSSSIPRRYSKRPLRGPYGQMLEAEMKKPESRKNISSDLKFLEDLSSSSTSRNKHSRSRGCNSSIDETYLKEAKSLPVTKRKVSADNLMVEPVTKHTLLPNHQRTTSSPSKLEGFSQTPEVSSELLEQLLRGSSERLESKEPGPQIPNDTRTHVIIELFDNEKIYVESLQILISQFWEPLKKTDGSLIDPVLVEELFSQVPYLRDQHKLFLENLKTRLNEDCENRANIGDLLMRLLSDPVVIESYVNYVNNWKKSREVIKQAQTARPNFAKFLETAMKSNSMKLSLDSLLIKPIQKFPKLKLLLQRLLKHTSEDHPDFDYLCRAEKEVHEQLLKLNCTEKEAVEIDQLRELESVIEGALELVSFDRQFMRQDIVVMSYGGGVKKERAFFLLTDLLLITVIKRKTTPKKTSSSGSSTNTDPYKYKLMMKIPLDDIEIIPIRNSHYEELQLETQKMSKDIDLLNDIHELSAKLNCNHSSLDDVVKDMVTNLNKGLKAQERTDLIMSHFTVSTQKGVEIVSIIFPESEVRFSWEYCISECKTKLGKRPPPELVSTVAFRKIRSGLQFSCVAPSLSDGRDIWVGSNDTLTGQICHITLNEKLEPNISSCNGFGANRVACITSVPGPSFCSRASSCSSIRNRDKLQQQRAFQFDSDSSGDEPDPTEDEHKGAETCSDEPDKLCTMWIGNDDGSIFVVNANDHIRLKKHKLKIQLGSAVLCIVYLDHRVFVSQENGNIAIFERDGKGGWNTNNPRQVPVGNGTVAVTKMVAWTSMLFCGCGDNIVLFNPNNLEKAAVCVLTDPKAAEPLIIQCMLVHGNSLLASLQLSAIVKCYNAVTHDLLYEIDITPTINTIFHVYDDIIRQHKAACLRVTGLVRCKDLLWIGTSSGALLTMPFPHVTHSTGKFTIIPPLTAQMTGHIGQVRILTSVEVPCSYPRKGTPTKKRTKADIPQSQYVVISGGDGYEDFKTQNTSEGLGREDSTNFLLIWKI</sequence>
<dbReference type="FunFam" id="1.20.900.10:FF:000003">
    <property type="entry name" value="Rho guanine nucleotide exchange factor 10 like"/>
    <property type="match status" value="1"/>
</dbReference>
<dbReference type="Proteomes" id="UP000019118">
    <property type="component" value="Unassembled WGS sequence"/>
</dbReference>
<dbReference type="CDD" id="cd00160">
    <property type="entry name" value="RhoGEF"/>
    <property type="match status" value="1"/>
</dbReference>
<dbReference type="InterPro" id="IPR039919">
    <property type="entry name" value="ARHGEF10/ARHGEF17"/>
</dbReference>
<name>A0AAR5PWS4_DENPD</name>
<feature type="region of interest" description="Disordered" evidence="2">
    <location>
        <begin position="223"/>
        <end position="262"/>
    </location>
</feature>
<dbReference type="Gene3D" id="2.30.29.30">
    <property type="entry name" value="Pleckstrin-homology domain (PH domain)/Phosphotyrosine-binding domain (PTB)"/>
    <property type="match status" value="1"/>
</dbReference>
<feature type="compositionally biased region" description="Basic and acidic residues" evidence="2">
    <location>
        <begin position="225"/>
        <end position="240"/>
    </location>
</feature>
<feature type="domain" description="DH" evidence="3">
    <location>
        <begin position="615"/>
        <end position="803"/>
    </location>
</feature>
<dbReference type="Pfam" id="PF00621">
    <property type="entry name" value="RhoGEF"/>
    <property type="match status" value="1"/>
</dbReference>
<dbReference type="PANTHER" id="PTHR12877:SF15">
    <property type="entry name" value="RHO GUANINE NUCLEOTIDE EXCHANGE FACTOR 17"/>
    <property type="match status" value="1"/>
</dbReference>
<feature type="compositionally biased region" description="Acidic residues" evidence="2">
    <location>
        <begin position="1117"/>
        <end position="1126"/>
    </location>
</feature>
<feature type="region of interest" description="Disordered" evidence="2">
    <location>
        <begin position="178"/>
        <end position="206"/>
    </location>
</feature>
<keyword evidence="5" id="KW-1185">Reference proteome</keyword>
<dbReference type="KEGG" id="dpa:109541107"/>
<dbReference type="SUPFAM" id="SSF48065">
    <property type="entry name" value="DBL homology domain (DH-domain)"/>
    <property type="match status" value="1"/>
</dbReference>
<accession>A0AAR5PWS4</accession>
<dbReference type="PANTHER" id="PTHR12877">
    <property type="entry name" value="RHO GUANINE NUCLEOTIDE EXCHANGE FACTOR"/>
    <property type="match status" value="1"/>
</dbReference>
<feature type="compositionally biased region" description="Basic and acidic residues" evidence="2">
    <location>
        <begin position="310"/>
        <end position="320"/>
    </location>
</feature>
<feature type="compositionally biased region" description="Polar residues" evidence="2">
    <location>
        <begin position="355"/>
        <end position="370"/>
    </location>
</feature>
<dbReference type="GO" id="GO:0005737">
    <property type="term" value="C:cytoplasm"/>
    <property type="evidence" value="ECO:0007669"/>
    <property type="project" value="UniProtKB-ARBA"/>
</dbReference>
<dbReference type="EnsemblMetazoa" id="XM_019909833.1">
    <property type="protein sequence ID" value="XP_019765392.1"/>
    <property type="gene ID" value="LOC109541107"/>
</dbReference>
<reference evidence="4" key="2">
    <citation type="submission" date="2024-08" db="UniProtKB">
        <authorList>
            <consortium name="EnsemblMetazoa"/>
        </authorList>
    </citation>
    <scope>IDENTIFICATION</scope>
</reference>
<dbReference type="SUPFAM" id="SSF50729">
    <property type="entry name" value="PH domain-like"/>
    <property type="match status" value="1"/>
</dbReference>
<dbReference type="GO" id="GO:0005085">
    <property type="term" value="F:guanyl-nucleotide exchange factor activity"/>
    <property type="evidence" value="ECO:0007669"/>
    <property type="project" value="UniProtKB-KW"/>
</dbReference>